<keyword evidence="4" id="KW-1185">Reference proteome</keyword>
<evidence type="ECO:0008006" key="5">
    <source>
        <dbReference type="Google" id="ProtNLM"/>
    </source>
</evidence>
<feature type="signal peptide" evidence="2">
    <location>
        <begin position="1"/>
        <end position="34"/>
    </location>
</feature>
<feature type="chain" id="PRO_5021350228" description="Secreted protein" evidence="2">
    <location>
        <begin position="35"/>
        <end position="93"/>
    </location>
</feature>
<dbReference type="AlphaFoldDB" id="A0A502ELI7"/>
<dbReference type="EMBL" id="RCZG01000001">
    <property type="protein sequence ID" value="TPG37161.1"/>
    <property type="molecule type" value="Genomic_DNA"/>
</dbReference>
<feature type="compositionally biased region" description="Low complexity" evidence="1">
    <location>
        <begin position="38"/>
        <end position="53"/>
    </location>
</feature>
<evidence type="ECO:0000313" key="3">
    <source>
        <dbReference type="EMBL" id="TPG37161.1"/>
    </source>
</evidence>
<evidence type="ECO:0000313" key="4">
    <source>
        <dbReference type="Proteomes" id="UP000320095"/>
    </source>
</evidence>
<reference evidence="3 4" key="1">
    <citation type="journal article" date="2019" name="Environ. Microbiol.">
        <title>Species interactions and distinct microbial communities in high Arctic permafrost affected cryosols are associated with the CH4 and CO2 gas fluxes.</title>
        <authorList>
            <person name="Altshuler I."/>
            <person name="Hamel J."/>
            <person name="Turney S."/>
            <person name="Magnuson E."/>
            <person name="Levesque R."/>
            <person name="Greer C."/>
            <person name="Whyte L.G."/>
        </authorList>
    </citation>
    <scope>NUCLEOTIDE SEQUENCE [LARGE SCALE GENOMIC DNA]</scope>
    <source>
        <strain evidence="3 4">S5.20</strain>
    </source>
</reference>
<evidence type="ECO:0000256" key="1">
    <source>
        <dbReference type="SAM" id="MobiDB-lite"/>
    </source>
</evidence>
<gene>
    <name evidence="3" type="ORF">EAH80_04810</name>
</gene>
<name>A0A502ELI7_9MYCO</name>
<sequence length="93" mass="9244">MSTISTIKKIAASAAIAASLGLGGLGLATGIAAAAPADISGTSTDAGPSTSSSSEEHAKLQAVNDNMQRDMAMIANVLDRTNQLNSTISRIGN</sequence>
<keyword evidence="2" id="KW-0732">Signal</keyword>
<organism evidence="3 4">
    <name type="scientific">Mycolicibacterium hodleri</name>
    <dbReference type="NCBI Taxonomy" id="49897"/>
    <lineage>
        <taxon>Bacteria</taxon>
        <taxon>Bacillati</taxon>
        <taxon>Actinomycetota</taxon>
        <taxon>Actinomycetes</taxon>
        <taxon>Mycobacteriales</taxon>
        <taxon>Mycobacteriaceae</taxon>
        <taxon>Mycolicibacterium</taxon>
    </lineage>
</organism>
<accession>A0A502ELI7</accession>
<protein>
    <recommendedName>
        <fullName evidence="5">Secreted protein</fullName>
    </recommendedName>
</protein>
<evidence type="ECO:0000256" key="2">
    <source>
        <dbReference type="SAM" id="SignalP"/>
    </source>
</evidence>
<feature type="region of interest" description="Disordered" evidence="1">
    <location>
        <begin position="38"/>
        <end position="65"/>
    </location>
</feature>
<proteinExistence type="predicted"/>
<comment type="caution">
    <text evidence="3">The sequence shown here is derived from an EMBL/GenBank/DDBJ whole genome shotgun (WGS) entry which is preliminary data.</text>
</comment>
<dbReference type="RefSeq" id="WP_140688325.1">
    <property type="nucleotide sequence ID" value="NZ_RCZG01000001.1"/>
</dbReference>
<dbReference type="Proteomes" id="UP000320095">
    <property type="component" value="Unassembled WGS sequence"/>
</dbReference>